<dbReference type="PANTHER" id="PTHR34408">
    <property type="entry name" value="FAMILY PROTEIN, PUTATIVE-RELATED"/>
    <property type="match status" value="1"/>
</dbReference>
<dbReference type="InterPro" id="IPR052354">
    <property type="entry name" value="Cell_Wall_Dynamics_Protein"/>
</dbReference>
<dbReference type="Pfam" id="PF00182">
    <property type="entry name" value="Glyco_hydro_19"/>
    <property type="match status" value="1"/>
</dbReference>
<name>A0A6I2KYW6_9BURK</name>
<dbReference type="GO" id="GO:0004568">
    <property type="term" value="F:chitinase activity"/>
    <property type="evidence" value="ECO:0007669"/>
    <property type="project" value="InterPro"/>
</dbReference>
<feature type="domain" description="Glycoside hydrolase family 19 catalytic" evidence="1">
    <location>
        <begin position="81"/>
        <end position="166"/>
    </location>
</feature>
<proteinExistence type="predicted"/>
<protein>
    <submittedName>
        <fullName evidence="2">Glycoside hydrolase family 19 protein</fullName>
    </submittedName>
</protein>
<evidence type="ECO:0000313" key="2">
    <source>
        <dbReference type="EMBL" id="MRW91178.1"/>
    </source>
</evidence>
<keyword evidence="3" id="KW-1185">Reference proteome</keyword>
<accession>A0A6I2KYW6</accession>
<dbReference type="RefSeq" id="WP_154377287.1">
    <property type="nucleotide sequence ID" value="NZ_WKJK01000006.1"/>
</dbReference>
<organism evidence="2 3">
    <name type="scientific">Duganella guangzhouensis</name>
    <dbReference type="NCBI Taxonomy" id="2666084"/>
    <lineage>
        <taxon>Bacteria</taxon>
        <taxon>Pseudomonadati</taxon>
        <taxon>Pseudomonadota</taxon>
        <taxon>Betaproteobacteria</taxon>
        <taxon>Burkholderiales</taxon>
        <taxon>Oxalobacteraceae</taxon>
        <taxon>Telluria group</taxon>
        <taxon>Duganella</taxon>
    </lineage>
</organism>
<dbReference type="InterPro" id="IPR023346">
    <property type="entry name" value="Lysozyme-like_dom_sf"/>
</dbReference>
<reference evidence="2 3" key="1">
    <citation type="submission" date="2019-11" db="EMBL/GenBank/DDBJ databases">
        <title>Novel species isolated from a subtropical stream in China.</title>
        <authorList>
            <person name="Lu H."/>
        </authorList>
    </citation>
    <scope>NUCLEOTIDE SEQUENCE [LARGE SCALE GENOMIC DNA]</scope>
    <source>
        <strain evidence="2 3">FT80W</strain>
    </source>
</reference>
<evidence type="ECO:0000259" key="1">
    <source>
        <dbReference type="Pfam" id="PF00182"/>
    </source>
</evidence>
<dbReference type="Proteomes" id="UP000433309">
    <property type="component" value="Unassembled WGS sequence"/>
</dbReference>
<gene>
    <name evidence="2" type="ORF">GJ699_14375</name>
</gene>
<dbReference type="GO" id="GO:0016998">
    <property type="term" value="P:cell wall macromolecule catabolic process"/>
    <property type="evidence" value="ECO:0007669"/>
    <property type="project" value="InterPro"/>
</dbReference>
<comment type="caution">
    <text evidence="2">The sequence shown here is derived from an EMBL/GenBank/DDBJ whole genome shotgun (WGS) entry which is preliminary data.</text>
</comment>
<dbReference type="SUPFAM" id="SSF53955">
    <property type="entry name" value="Lysozyme-like"/>
    <property type="match status" value="1"/>
</dbReference>
<dbReference type="Gene3D" id="1.10.530.10">
    <property type="match status" value="1"/>
</dbReference>
<sequence length="224" mass="25002">MKDITSHELNLLLTGHETAQRAHFWARPLNVAMHAYAIDTATRQAAFLAQLLVESDELRRKEELLNYSPHRLRQLWPHKFPDAASAVRYSHRAQALANHLYGARLGNRGEASGDGWRYRGRGLIQLTGRENYASFSRASGLDALADPDLLLLPEAAARSAAWFWQSRGLNALADQCSGLDAEVTFERICKLVNGGSTGLAQRKARWTRALHVLGLPLPRLEDQS</sequence>
<evidence type="ECO:0000313" key="3">
    <source>
        <dbReference type="Proteomes" id="UP000433309"/>
    </source>
</evidence>
<keyword evidence="2" id="KW-0378">Hydrolase</keyword>
<dbReference type="GO" id="GO:0006032">
    <property type="term" value="P:chitin catabolic process"/>
    <property type="evidence" value="ECO:0007669"/>
    <property type="project" value="InterPro"/>
</dbReference>
<dbReference type="PANTHER" id="PTHR34408:SF1">
    <property type="entry name" value="GLYCOSYL HYDROLASE FAMILY 19 DOMAIN-CONTAINING PROTEIN HI_1415"/>
    <property type="match status" value="1"/>
</dbReference>
<dbReference type="InterPro" id="IPR000726">
    <property type="entry name" value="Glyco_hydro_19_cat"/>
</dbReference>
<dbReference type="AlphaFoldDB" id="A0A6I2KYW6"/>
<dbReference type="EMBL" id="WKJK01000006">
    <property type="protein sequence ID" value="MRW91178.1"/>
    <property type="molecule type" value="Genomic_DNA"/>
</dbReference>